<evidence type="ECO:0000313" key="4">
    <source>
        <dbReference type="Proteomes" id="UP000078486"/>
    </source>
</evidence>
<evidence type="ECO:0000313" key="3">
    <source>
        <dbReference type="EMBL" id="OAM87294.1"/>
    </source>
</evidence>
<dbReference type="InterPro" id="IPR035396">
    <property type="entry name" value="Bac_rhamnosid6H"/>
</dbReference>
<comment type="caution">
    <text evidence="3">The sequence shown here is derived from an EMBL/GenBank/DDBJ whole genome shotgun (WGS) entry which is preliminary data.</text>
</comment>
<dbReference type="Pfam" id="PF17389">
    <property type="entry name" value="Bac_rhamnosid6H"/>
    <property type="match status" value="1"/>
</dbReference>
<dbReference type="GO" id="GO:0005975">
    <property type="term" value="P:carbohydrate metabolic process"/>
    <property type="evidence" value="ECO:0007669"/>
    <property type="project" value="InterPro"/>
</dbReference>
<evidence type="ECO:0000259" key="2">
    <source>
        <dbReference type="Pfam" id="PF17389"/>
    </source>
</evidence>
<feature type="domain" description="Alpha-L-rhamnosidase concanavalin-like" evidence="1">
    <location>
        <begin position="366"/>
        <end position="444"/>
    </location>
</feature>
<feature type="domain" description="Alpha-L-rhamnosidase six-hairpin glycosidase" evidence="2">
    <location>
        <begin position="466"/>
        <end position="798"/>
    </location>
</feature>
<name>A0A178IBA0_9BACT</name>
<dbReference type="Gene3D" id="2.60.120.260">
    <property type="entry name" value="Galactose-binding domain-like"/>
    <property type="match status" value="3"/>
</dbReference>
<accession>A0A178IBA0</accession>
<dbReference type="InterPro" id="IPR008902">
    <property type="entry name" value="Rhamnosid_concanavalin"/>
</dbReference>
<protein>
    <submittedName>
        <fullName evidence="3">Uncharacterized protein</fullName>
    </submittedName>
</protein>
<dbReference type="InterPro" id="IPR008928">
    <property type="entry name" value="6-hairpin_glycosidase_sf"/>
</dbReference>
<dbReference type="InterPro" id="IPR012341">
    <property type="entry name" value="6hp_glycosidase-like_sf"/>
</dbReference>
<dbReference type="Proteomes" id="UP000078486">
    <property type="component" value="Unassembled WGS sequence"/>
</dbReference>
<dbReference type="SUPFAM" id="SSF48208">
    <property type="entry name" value="Six-hairpin glycosidases"/>
    <property type="match status" value="1"/>
</dbReference>
<keyword evidence="4" id="KW-1185">Reference proteome</keyword>
<dbReference type="AlphaFoldDB" id="A0A178IBA0"/>
<dbReference type="PANTHER" id="PTHR34987">
    <property type="entry name" value="C, PUTATIVE (AFU_ORTHOLOGUE AFUA_3G02880)-RELATED"/>
    <property type="match status" value="1"/>
</dbReference>
<gene>
    <name evidence="3" type="ORF">AW736_23865</name>
</gene>
<dbReference type="Pfam" id="PF05592">
    <property type="entry name" value="Bac_rhamnosid"/>
    <property type="match status" value="1"/>
</dbReference>
<dbReference type="Gene3D" id="1.50.10.10">
    <property type="match status" value="1"/>
</dbReference>
<organism evidence="3 4">
    <name type="scientific">Termitidicoccus mucosus</name>
    <dbReference type="NCBI Taxonomy" id="1184151"/>
    <lineage>
        <taxon>Bacteria</taxon>
        <taxon>Pseudomonadati</taxon>
        <taxon>Verrucomicrobiota</taxon>
        <taxon>Opitutia</taxon>
        <taxon>Opitutales</taxon>
        <taxon>Opitutaceae</taxon>
        <taxon>Termitidicoccus</taxon>
    </lineage>
</organism>
<reference evidence="3 4" key="1">
    <citation type="submission" date="2016-01" db="EMBL/GenBank/DDBJ databases">
        <title>High potential of lignocellulose degradation of a new Verrucomicrobia species.</title>
        <authorList>
            <person name="Wang Y."/>
            <person name="Shi Y."/>
            <person name="Qiu Z."/>
            <person name="Liu S."/>
            <person name="Yang H."/>
        </authorList>
    </citation>
    <scope>NUCLEOTIDE SEQUENCE [LARGE SCALE GENOMIC DNA]</scope>
    <source>
        <strain evidence="3 4">TSB47</strain>
    </source>
</reference>
<proteinExistence type="predicted"/>
<dbReference type="STRING" id="1184151.AW736_23865"/>
<sequence>MIAVLVNHWKDGNFQYIPAEPGLCARITDEKKNTVCETGDDWMCSRAQAEREDVPRICVQEAFEEQYDARKEDDWRQADYRETRGWTKALIVPDSHKRMSPRPIPFLGGESIRPVRLVGVEEVKPAQSVWNFNLKPCFAPEDHTSRFCFVKGFLTTLAHSARSQTVTLIRPHHHSAKFWLNGEVMPPVPDDADHDIVGQEVAFRRGWNRLVFPYPGYNDKMASSLPAGGAHLPAFVLSVRANHPLRWACRGKEGDEGWAFAGPFPMDEDRVAAMRRQVDFPRVLQAAAISPDATAGIAGRIPFASEAEWRGWAESPWLQPIRPAEADSFGSSAGDKVTRSLPAVDPAPLLSGNGAWRLDPPAKGHDIRMLVDFGKMLVGNVEFSIDAPEDAVLDFHFFEFIQVDGRINLANGMNCSFRYTCREGIQSFRSLQRRGFQYMYVTARNLGRPLFIYDLKVCVSTYPQRRLGNFACSDEQLNRIWQVGADTLRWCAEDTYTDCPTYEQTHWVGDSRNEGLVDWIANGDSRLWHHCLLQAGQSLERSPIIESHVPSAWDNILPAFSFLWLRSVKEYYQWTGDKKGIGTLYPWLRRNIKGILKLRTEEGLFRLHAWSLFDWAAMDIPSDGIITHQNCLAVLGLNDAASLAAALGKKEDARNWKKAAGSLARSINRHLWDEAHEAYLDCIHKDGSRSDVFSQQTQTTALISGVAGGARAIRCRQVVENPPRAFVKAGSPFFMFFVLEVLAQENRGREILDIIRRDWGFMLAEGASSFWELWTLSTGRLTRSHCHGWASAPTFYLSHAILGVKPDVKNPSLIEFAPCPGNLKWLRGSVPVAGGVVNVHGQLKSGCWHYRVHVPGGLRIRNRAEGVDVVIIRKK</sequence>
<dbReference type="Gene3D" id="2.60.420.10">
    <property type="entry name" value="Maltose phosphorylase, domain 3"/>
    <property type="match status" value="1"/>
</dbReference>
<evidence type="ECO:0000259" key="1">
    <source>
        <dbReference type="Pfam" id="PF05592"/>
    </source>
</evidence>
<dbReference type="EMBL" id="LRRQ01000175">
    <property type="protein sequence ID" value="OAM87294.1"/>
    <property type="molecule type" value="Genomic_DNA"/>
</dbReference>
<dbReference type="PANTHER" id="PTHR34987:SF4">
    <property type="entry name" value="ALPHA-L-RHAMNOSIDASE C-TERMINAL DOMAIN-CONTAINING PROTEIN"/>
    <property type="match status" value="1"/>
</dbReference>